<dbReference type="EMBL" id="RCMV01005817">
    <property type="protein sequence ID" value="KAG3182649.1"/>
    <property type="molecule type" value="Genomic_DNA"/>
</dbReference>
<dbReference type="AlphaFoldDB" id="A0A8T1GXE7"/>
<feature type="non-terminal residue" evidence="1">
    <location>
        <position position="64"/>
    </location>
</feature>
<comment type="caution">
    <text evidence="1">The sequence shown here is derived from an EMBL/GenBank/DDBJ whole genome shotgun (WGS) entry which is preliminary data.</text>
</comment>
<reference evidence="1" key="1">
    <citation type="submission" date="2018-05" db="EMBL/GenBank/DDBJ databases">
        <title>Effector identification in a new, highly contiguous assembly of the strawberry crown rot pathogen Phytophthora cactorum.</title>
        <authorList>
            <person name="Armitage A.D."/>
            <person name="Nellist C.F."/>
            <person name="Bates H."/>
            <person name="Vickerstaff R.J."/>
            <person name="Harrison R.J."/>
        </authorList>
    </citation>
    <scope>NUCLEOTIDE SEQUENCE</scope>
    <source>
        <strain evidence="1">P421</strain>
    </source>
</reference>
<protein>
    <submittedName>
        <fullName evidence="1">Uncharacterized protein</fullName>
    </submittedName>
</protein>
<evidence type="ECO:0000313" key="1">
    <source>
        <dbReference type="EMBL" id="KAG3182649.1"/>
    </source>
</evidence>
<evidence type="ECO:0000313" key="2">
    <source>
        <dbReference type="Proteomes" id="UP000760860"/>
    </source>
</evidence>
<sequence length="64" mass="6978">MEPKEIYDQVNKRYGSIAKSNTGQYEQTVAKAFGYTEEELAGVPEGANLGLSCGNPIALARLRE</sequence>
<gene>
    <name evidence="1" type="ORF">PC129_g25361</name>
</gene>
<organism evidence="1 2">
    <name type="scientific">Phytophthora cactorum</name>
    <dbReference type="NCBI Taxonomy" id="29920"/>
    <lineage>
        <taxon>Eukaryota</taxon>
        <taxon>Sar</taxon>
        <taxon>Stramenopiles</taxon>
        <taxon>Oomycota</taxon>
        <taxon>Peronosporomycetes</taxon>
        <taxon>Peronosporales</taxon>
        <taxon>Peronosporaceae</taxon>
        <taxon>Phytophthora</taxon>
    </lineage>
</organism>
<proteinExistence type="predicted"/>
<accession>A0A8T1GXE7</accession>
<name>A0A8T1GXE7_9STRA</name>
<dbReference type="Proteomes" id="UP000760860">
    <property type="component" value="Unassembled WGS sequence"/>
</dbReference>